<organism evidence="6 7">
    <name type="scientific">Alkalisalibacterium limincola</name>
    <dbReference type="NCBI Taxonomy" id="2699169"/>
    <lineage>
        <taxon>Bacteria</taxon>
        <taxon>Pseudomonadati</taxon>
        <taxon>Pseudomonadota</taxon>
        <taxon>Gammaproteobacteria</taxon>
        <taxon>Lysobacterales</taxon>
        <taxon>Lysobacteraceae</taxon>
        <taxon>Alkalisalibacterium</taxon>
    </lineage>
</organism>
<feature type="transmembrane region" description="Helical" evidence="5">
    <location>
        <begin position="160"/>
        <end position="182"/>
    </location>
</feature>
<dbReference type="EMBL" id="VRTS01000002">
    <property type="protein sequence ID" value="TXK64897.1"/>
    <property type="molecule type" value="Genomic_DNA"/>
</dbReference>
<dbReference type="Proteomes" id="UP000321248">
    <property type="component" value="Unassembled WGS sequence"/>
</dbReference>
<dbReference type="AlphaFoldDB" id="A0A5C8KZ56"/>
<keyword evidence="7" id="KW-1185">Reference proteome</keyword>
<evidence type="ECO:0000256" key="2">
    <source>
        <dbReference type="ARBA" id="ARBA00044983"/>
    </source>
</evidence>
<evidence type="ECO:0000313" key="7">
    <source>
        <dbReference type="Proteomes" id="UP000321248"/>
    </source>
</evidence>
<feature type="compositionally biased region" description="Basic and acidic residues" evidence="4">
    <location>
        <begin position="276"/>
        <end position="288"/>
    </location>
</feature>
<keyword evidence="5" id="KW-0472">Membrane</keyword>
<evidence type="ECO:0000256" key="1">
    <source>
        <dbReference type="ARBA" id="ARBA00044945"/>
    </source>
</evidence>
<accession>A0A5C8KZ56</accession>
<evidence type="ECO:0000256" key="4">
    <source>
        <dbReference type="SAM" id="MobiDB-lite"/>
    </source>
</evidence>
<evidence type="ECO:0000256" key="3">
    <source>
        <dbReference type="ARBA" id="ARBA00045001"/>
    </source>
</evidence>
<dbReference type="InterPro" id="IPR025961">
    <property type="entry name" value="Metal_resist"/>
</dbReference>
<evidence type="ECO:0000256" key="5">
    <source>
        <dbReference type="SAM" id="Phobius"/>
    </source>
</evidence>
<keyword evidence="5" id="KW-1133">Transmembrane helix</keyword>
<feature type="region of interest" description="Disordered" evidence="4">
    <location>
        <begin position="276"/>
        <end position="304"/>
    </location>
</feature>
<proteinExistence type="inferred from homology"/>
<comment type="caution">
    <text evidence="6">The sequence shown here is derived from an EMBL/GenBank/DDBJ whole genome shotgun (WGS) entry which is preliminary data.</text>
</comment>
<sequence length="304" mass="33414">MDTDMEFERFQELIAAYGAEPRRWPEAEREQALALLGRSPQAREALARAHATDALLDSVVVRRHRCGCAASCWRRRRPRAPTGARHSHRSGVTWGAGSWPGRHWPPGWRLASHRRGALAAAGCQRIRRRHGVPARRAGATPGPGRELDRRAMSLSRPARITLLASLLVNAALIALLGVWLLAARPDTVPGPQADTTSEAQREQFRTAMAPHREGLREHYAQVRAARAEVGEALRAEPFDASRLAEAFSALREAEATASGASHAALTAVATELDASGRERMAERIENRRGGHRSRAGRDRPRRAP</sequence>
<reference evidence="6 7" key="1">
    <citation type="submission" date="2019-08" db="EMBL/GenBank/DDBJ databases">
        <authorList>
            <person name="Karlyshev A.V."/>
        </authorList>
    </citation>
    <scope>NUCLEOTIDE SEQUENCE [LARGE SCALE GENOMIC DNA]</scope>
    <source>
        <strain evidence="6 7">Alg18-2.2</strain>
    </source>
</reference>
<evidence type="ECO:0000313" key="6">
    <source>
        <dbReference type="EMBL" id="TXK64897.1"/>
    </source>
</evidence>
<gene>
    <name evidence="6" type="ORF">FU658_03450</name>
</gene>
<name>A0A5C8KZ56_9GAMM</name>
<feature type="compositionally biased region" description="Basic residues" evidence="4">
    <location>
        <begin position="289"/>
        <end position="304"/>
    </location>
</feature>
<comment type="similarity">
    <text evidence="1">Belongs to the ZraP family.</text>
</comment>
<protein>
    <recommendedName>
        <fullName evidence="2">Signaling pathway modulator ZraP</fullName>
    </recommendedName>
    <alternativeName>
        <fullName evidence="3">Zinc resistance-associated protein</fullName>
    </alternativeName>
</protein>
<dbReference type="Pfam" id="PF13801">
    <property type="entry name" value="Metal_resist"/>
    <property type="match status" value="1"/>
</dbReference>
<keyword evidence="5" id="KW-0812">Transmembrane</keyword>